<dbReference type="STRING" id="597456.A0A0L7QZG5"/>
<organism evidence="2 3">
    <name type="scientific">Habropoda laboriosa</name>
    <dbReference type="NCBI Taxonomy" id="597456"/>
    <lineage>
        <taxon>Eukaryota</taxon>
        <taxon>Metazoa</taxon>
        <taxon>Ecdysozoa</taxon>
        <taxon>Arthropoda</taxon>
        <taxon>Hexapoda</taxon>
        <taxon>Insecta</taxon>
        <taxon>Pterygota</taxon>
        <taxon>Neoptera</taxon>
        <taxon>Endopterygota</taxon>
        <taxon>Hymenoptera</taxon>
        <taxon>Apocrita</taxon>
        <taxon>Aculeata</taxon>
        <taxon>Apoidea</taxon>
        <taxon>Anthophila</taxon>
        <taxon>Apidae</taxon>
        <taxon>Habropoda</taxon>
    </lineage>
</organism>
<dbReference type="AlphaFoldDB" id="A0A0L7QZG5"/>
<dbReference type="InterPro" id="IPR001337">
    <property type="entry name" value="TMV-like_coat"/>
</dbReference>
<dbReference type="SUPFAM" id="SSF57302">
    <property type="entry name" value="Snake toxin-like"/>
    <property type="match status" value="1"/>
</dbReference>
<reference evidence="2 3" key="1">
    <citation type="submission" date="2015-07" db="EMBL/GenBank/DDBJ databases">
        <title>The genome of Habropoda laboriosa.</title>
        <authorList>
            <person name="Pan H."/>
            <person name="Kapheim K."/>
        </authorList>
    </citation>
    <scope>NUCLEOTIDE SEQUENCE [LARGE SCALE GENOMIC DNA]</scope>
    <source>
        <strain evidence="2">0110345459</strain>
    </source>
</reference>
<evidence type="ECO:0000313" key="2">
    <source>
        <dbReference type="EMBL" id="KOC64010.1"/>
    </source>
</evidence>
<dbReference type="Gene3D" id="1.20.120.70">
    <property type="entry name" value="Tobacco mosaic virus-like, coat protein"/>
    <property type="match status" value="1"/>
</dbReference>
<name>A0A0L7QZG5_9HYME</name>
<accession>A0A0L7QZG5</accession>
<dbReference type="Pfam" id="PF00721">
    <property type="entry name" value="TMV_coat"/>
    <property type="match status" value="1"/>
</dbReference>
<dbReference type="CDD" id="cd00117">
    <property type="entry name" value="TFP"/>
    <property type="match status" value="1"/>
</dbReference>
<evidence type="ECO:0000313" key="3">
    <source>
        <dbReference type="Proteomes" id="UP000053825"/>
    </source>
</evidence>
<dbReference type="OrthoDB" id="6415465at2759"/>
<evidence type="ECO:0000256" key="1">
    <source>
        <dbReference type="ARBA" id="ARBA00022729"/>
    </source>
</evidence>
<sequence>MLPPSSGKIPSKSYFGRNCRKVETRIVQLKIGAAFRLCNAYRPRISFGKPGLQDVAQKDFKNSREFTVVQLKDILESGIMVGTGYVSYPMELKFMERHPWILYDHLSEFLHKFQYRSFRHFSTDAHAELLSKLDDSSAPFSKTVRFQDDLYVYLADNEIKRAIDQILSAVNIAEDLELTDLVKAKRSYEAGFALLHRQLLTKKHRTHAASKRENDLWCYQCDTMEDGDRCSNITGNYSAFQHKCTGDKRTCMVKRFSYTTSTENSTSSPQTWSVERNCTIKCEPGCIVIGERTKLSVCTTCCETSFCNIGTGAANDFTMKRIDLLLALMLQITLTVIMYPS</sequence>
<keyword evidence="1" id="KW-0732">Signal</keyword>
<protein>
    <submittedName>
        <fullName evidence="2">Uncharacterized protein</fullName>
    </submittedName>
</protein>
<dbReference type="EMBL" id="KQ414680">
    <property type="protein sequence ID" value="KOC64010.1"/>
    <property type="molecule type" value="Genomic_DNA"/>
</dbReference>
<dbReference type="Proteomes" id="UP000053825">
    <property type="component" value="Unassembled WGS sequence"/>
</dbReference>
<dbReference type="InterPro" id="IPR051110">
    <property type="entry name" value="Ly-6/neurotoxin-like_GPI-ap"/>
</dbReference>
<dbReference type="InterPro" id="IPR036417">
    <property type="entry name" value="TMV-like_coat_sf"/>
</dbReference>
<dbReference type="PANTHER" id="PTHR16983:SF10">
    <property type="entry name" value="PROTEIN QUIVER"/>
    <property type="match status" value="1"/>
</dbReference>
<gene>
    <name evidence="2" type="ORF">WH47_02331</name>
</gene>
<dbReference type="GO" id="GO:0005198">
    <property type="term" value="F:structural molecule activity"/>
    <property type="evidence" value="ECO:0007669"/>
    <property type="project" value="InterPro"/>
</dbReference>
<keyword evidence="3" id="KW-1185">Reference proteome</keyword>
<proteinExistence type="predicted"/>
<dbReference type="InterPro" id="IPR045860">
    <property type="entry name" value="Snake_toxin-like_sf"/>
</dbReference>
<dbReference type="PANTHER" id="PTHR16983">
    <property type="entry name" value="UPAR/LY6 DOMAIN-CONTAINING PROTEIN"/>
    <property type="match status" value="1"/>
</dbReference>